<feature type="compositionally biased region" description="Basic and acidic residues" evidence="4">
    <location>
        <begin position="482"/>
        <end position="496"/>
    </location>
</feature>
<reference evidence="6 7" key="1">
    <citation type="submission" date="2020-06" db="EMBL/GenBank/DDBJ databases">
        <title>Taxonomy, biology and ecology of Rhodococcus bacteria occurring in California pistachio and other woody hosts as revealed by genome sequence analyses.</title>
        <authorList>
            <person name="Gai Y."/>
            <person name="Riely B."/>
        </authorList>
    </citation>
    <scope>NUCLEOTIDE SEQUENCE [LARGE SCALE GENOMIC DNA]</scope>
    <source>
        <strain evidence="6 7">BP-281</strain>
    </source>
</reference>
<dbReference type="InterPro" id="IPR013783">
    <property type="entry name" value="Ig-like_fold"/>
</dbReference>
<dbReference type="SMART" id="SM00642">
    <property type="entry name" value="Aamy"/>
    <property type="match status" value="1"/>
</dbReference>
<dbReference type="Pfam" id="PF00128">
    <property type="entry name" value="Alpha-amylase"/>
    <property type="match status" value="1"/>
</dbReference>
<evidence type="ECO:0000313" key="7">
    <source>
        <dbReference type="Proteomes" id="UP000825228"/>
    </source>
</evidence>
<evidence type="ECO:0000256" key="2">
    <source>
        <dbReference type="ARBA" id="ARBA00022801"/>
    </source>
</evidence>
<evidence type="ECO:0000259" key="5">
    <source>
        <dbReference type="SMART" id="SM00642"/>
    </source>
</evidence>
<keyword evidence="3" id="KW-0326">Glycosidase</keyword>
<gene>
    <name evidence="6" type="primary">glgX</name>
    <name evidence="6" type="ORF">HQ603_08380</name>
</gene>
<dbReference type="InterPro" id="IPR011837">
    <property type="entry name" value="Glycogen_debranch_GlgX"/>
</dbReference>
<dbReference type="NCBIfam" id="TIGR02100">
    <property type="entry name" value="glgX_debranch"/>
    <property type="match status" value="1"/>
</dbReference>
<keyword evidence="2" id="KW-0378">Hydrolase</keyword>
<dbReference type="InterPro" id="IPR017853">
    <property type="entry name" value="GH"/>
</dbReference>
<organism evidence="6 7">
    <name type="scientific">Rhodococcoides corynebacterioides</name>
    <dbReference type="NCBI Taxonomy" id="53972"/>
    <lineage>
        <taxon>Bacteria</taxon>
        <taxon>Bacillati</taxon>
        <taxon>Actinomycetota</taxon>
        <taxon>Actinomycetes</taxon>
        <taxon>Mycobacteriales</taxon>
        <taxon>Nocardiaceae</taxon>
        <taxon>Rhodococcoides</taxon>
    </lineage>
</organism>
<dbReference type="PANTHER" id="PTHR43002">
    <property type="entry name" value="GLYCOGEN DEBRANCHING ENZYME"/>
    <property type="match status" value="1"/>
</dbReference>
<sequence>MSHERPSPRTHSAPGRTHSAPGRTHSAPGRPFPLGAHPVEGGVSFAVHAPEATAVDVCIVDEGGAETRHRLPERTYGIWHGVVAEAGVGTRYGLRADGPWHPETGRRFDPGKLLLDPYARRIVGGLGDAQALLPYDDEPFGHRSHRDSLGHGPLAVVTPAVDRRGRTRLETDWDATVVYELHVGSFTAAHPDVPESLRGTYAGLAHPAVVAHLTDLGVTAVELLPVHACLTEPGVRARGMRNHWGYSTASYFAPEPRYSSVPGGEVEEFRAMVDTLHDAGLEVILDVVYNHTCEGGVDGPSLSWRGLDAPGYYLLDERGRDVDLTGCGNTLDAASPAVVRMVCDSLRYWADDLGVDGFRFDLASTLGRPGGWRFDPRAPLLSAIAADPVLCRTKLIAEPWDATGPGYQVGGFGGVWSEWNDRYRDTVRRFFAGQGGVRELASRLAGSEDIFGADGRRPWASINFVTAHDGFTARDLVSYERKHNEANGESNRDGSDGNHSVNHGVEGDTDDPVILAARDRHVRALLSVLALSTGTPMFLAGDEFGHTQHGNNNAYCVPADTPAADAHAVRWDGRDTDLATTIARALRCRRTAPVLRQQEFFAGRRTPTGEPDLVWFDAAGNEIVGDAWHDDTARTLQAWVDGSDVRIPGSRGRSFESALLVVHAGGSAGIVLPHHDAVTPESVYLPVFDSASRDGRPLDPDGQEPGSVVAVAGPIVLVYVTAAR</sequence>
<proteinExistence type="inferred from homology"/>
<feature type="region of interest" description="Disordered" evidence="4">
    <location>
        <begin position="1"/>
        <end position="36"/>
    </location>
</feature>
<dbReference type="Gene3D" id="2.60.40.10">
    <property type="entry name" value="Immunoglobulins"/>
    <property type="match status" value="1"/>
</dbReference>
<name>A0ABS7P2X8_9NOCA</name>
<dbReference type="Pfam" id="PF02922">
    <property type="entry name" value="CBM_48"/>
    <property type="match status" value="1"/>
</dbReference>
<dbReference type="InterPro" id="IPR044505">
    <property type="entry name" value="GlgX_Isoamylase_N_E_set"/>
</dbReference>
<feature type="domain" description="Glycosyl hydrolase family 13 catalytic" evidence="5">
    <location>
        <begin position="180"/>
        <end position="589"/>
    </location>
</feature>
<comment type="caution">
    <text evidence="6">The sequence shown here is derived from an EMBL/GenBank/DDBJ whole genome shotgun (WGS) entry which is preliminary data.</text>
</comment>
<evidence type="ECO:0000313" key="6">
    <source>
        <dbReference type="EMBL" id="MBY6366768.1"/>
    </source>
</evidence>
<evidence type="ECO:0000256" key="4">
    <source>
        <dbReference type="SAM" id="MobiDB-lite"/>
    </source>
</evidence>
<comment type="similarity">
    <text evidence="1">Belongs to the glycosyl hydrolase 13 family.</text>
</comment>
<dbReference type="CDD" id="cd11326">
    <property type="entry name" value="AmyAc_Glg_debranch"/>
    <property type="match status" value="1"/>
</dbReference>
<dbReference type="SUPFAM" id="SSF81296">
    <property type="entry name" value="E set domains"/>
    <property type="match status" value="1"/>
</dbReference>
<dbReference type="Gene3D" id="2.60.40.1180">
    <property type="entry name" value="Golgi alpha-mannosidase II"/>
    <property type="match status" value="1"/>
</dbReference>
<dbReference type="EMBL" id="JABUBU010000004">
    <property type="protein sequence ID" value="MBY6366768.1"/>
    <property type="molecule type" value="Genomic_DNA"/>
</dbReference>
<dbReference type="SUPFAM" id="SSF51445">
    <property type="entry name" value="(Trans)glycosidases"/>
    <property type="match status" value="1"/>
</dbReference>
<feature type="region of interest" description="Disordered" evidence="4">
    <location>
        <begin position="482"/>
        <end position="509"/>
    </location>
</feature>
<dbReference type="RefSeq" id="WP_222684080.1">
    <property type="nucleotide sequence ID" value="NZ_JABUBU010000004.1"/>
</dbReference>
<dbReference type="InterPro" id="IPR013780">
    <property type="entry name" value="Glyco_hydro_b"/>
</dbReference>
<dbReference type="InterPro" id="IPR004193">
    <property type="entry name" value="Glyco_hydro_13_N"/>
</dbReference>
<keyword evidence="7" id="KW-1185">Reference proteome</keyword>
<evidence type="ECO:0000256" key="3">
    <source>
        <dbReference type="ARBA" id="ARBA00023295"/>
    </source>
</evidence>
<dbReference type="Proteomes" id="UP000825228">
    <property type="component" value="Unassembled WGS sequence"/>
</dbReference>
<dbReference type="CDD" id="cd02856">
    <property type="entry name" value="E_set_GDE_Isoamylase_N"/>
    <property type="match status" value="1"/>
</dbReference>
<dbReference type="Gene3D" id="3.20.20.80">
    <property type="entry name" value="Glycosidases"/>
    <property type="match status" value="1"/>
</dbReference>
<accession>A0ABS7P2X8</accession>
<dbReference type="InterPro" id="IPR006047">
    <property type="entry name" value="GH13_cat_dom"/>
</dbReference>
<dbReference type="InterPro" id="IPR014756">
    <property type="entry name" value="Ig_E-set"/>
</dbReference>
<protein>
    <submittedName>
        <fullName evidence="6">Glycogen debranching protein GlgX</fullName>
    </submittedName>
</protein>
<evidence type="ECO:0000256" key="1">
    <source>
        <dbReference type="ARBA" id="ARBA00008061"/>
    </source>
</evidence>